<comment type="caution">
    <text evidence="3">The sequence shown here is derived from an EMBL/GenBank/DDBJ whole genome shotgun (WGS) entry which is preliminary data.</text>
</comment>
<feature type="compositionally biased region" description="Low complexity" evidence="1">
    <location>
        <begin position="165"/>
        <end position="175"/>
    </location>
</feature>
<dbReference type="OrthoDB" id="18487at2759"/>
<reference evidence="3 4" key="1">
    <citation type="submission" date="2018-11" db="EMBL/GenBank/DDBJ databases">
        <title>Genome assembly of Steccherinum ochraceum LE-BIN_3174, the white-rot fungus of the Steccherinaceae family (The Residual Polyporoid clade, Polyporales, Basidiomycota).</title>
        <authorList>
            <person name="Fedorova T.V."/>
            <person name="Glazunova O.A."/>
            <person name="Landesman E.O."/>
            <person name="Moiseenko K.V."/>
            <person name="Psurtseva N.V."/>
            <person name="Savinova O.S."/>
            <person name="Shakhova N.V."/>
            <person name="Tyazhelova T.V."/>
            <person name="Vasina D.V."/>
        </authorList>
    </citation>
    <scope>NUCLEOTIDE SEQUENCE [LARGE SCALE GENOMIC DNA]</scope>
    <source>
        <strain evidence="3 4">LE-BIN_3174</strain>
    </source>
</reference>
<organism evidence="3 4">
    <name type="scientific">Steccherinum ochraceum</name>
    <dbReference type="NCBI Taxonomy" id="92696"/>
    <lineage>
        <taxon>Eukaryota</taxon>
        <taxon>Fungi</taxon>
        <taxon>Dikarya</taxon>
        <taxon>Basidiomycota</taxon>
        <taxon>Agaricomycotina</taxon>
        <taxon>Agaricomycetes</taxon>
        <taxon>Polyporales</taxon>
        <taxon>Steccherinaceae</taxon>
        <taxon>Steccherinum</taxon>
    </lineage>
</organism>
<proteinExistence type="predicted"/>
<accession>A0A4R0RAW7</accession>
<protein>
    <submittedName>
        <fullName evidence="3">Uncharacterized protein</fullName>
    </submittedName>
</protein>
<dbReference type="EMBL" id="RWJN01000263">
    <property type="protein sequence ID" value="TCD63976.1"/>
    <property type="molecule type" value="Genomic_DNA"/>
</dbReference>
<dbReference type="AlphaFoldDB" id="A0A4R0RAW7"/>
<gene>
    <name evidence="3" type="ORF">EIP91_004709</name>
</gene>
<dbReference type="Proteomes" id="UP000292702">
    <property type="component" value="Unassembled WGS sequence"/>
</dbReference>
<feature type="compositionally biased region" description="Polar residues" evidence="1">
    <location>
        <begin position="197"/>
        <end position="224"/>
    </location>
</feature>
<keyword evidence="2" id="KW-0472">Membrane</keyword>
<feature type="region of interest" description="Disordered" evidence="1">
    <location>
        <begin position="165"/>
        <end position="281"/>
    </location>
</feature>
<sequence length="345" mass="38704">MSCLRKFDSGLGVCLSDLVAVPVASGTSTPTPLPTVSGIDTPTTQQTTSSNSRPLTWWEILLMALGCAFIFIVILMIWRRHARKKRAQATAKFAAAKRLHDKSGWRWKLARFGERLFGHKSSPKARYVVSEPYQDFKMEKLHAAEEARHERDDVDRILESYDYSRPSSRRSLSTRPPSPRPSSYNFERDTKNKRVITQRSGTDPSHNRLSAASLSAVSMYSQVTGMPRRTPETRQPVRNARDLLPSRFSGTSYSTSSHSGPSVLPPSPPQNLLDDTRPPTPAQEYAKLVSTAVLLPTQPQDRLQSDVMATHAPLQSQYVPPRGNYWLQPTDTGETNASRNPFLRR</sequence>
<evidence type="ECO:0000313" key="3">
    <source>
        <dbReference type="EMBL" id="TCD63976.1"/>
    </source>
</evidence>
<keyword evidence="2" id="KW-1133">Transmembrane helix</keyword>
<feature type="compositionally biased region" description="Polar residues" evidence="1">
    <location>
        <begin position="327"/>
        <end position="339"/>
    </location>
</feature>
<evidence type="ECO:0000256" key="1">
    <source>
        <dbReference type="SAM" id="MobiDB-lite"/>
    </source>
</evidence>
<feature type="transmembrane region" description="Helical" evidence="2">
    <location>
        <begin position="57"/>
        <end position="78"/>
    </location>
</feature>
<keyword evidence="4" id="KW-1185">Reference proteome</keyword>
<feature type="compositionally biased region" description="Low complexity" evidence="1">
    <location>
        <begin position="245"/>
        <end position="262"/>
    </location>
</feature>
<name>A0A4R0RAW7_9APHY</name>
<evidence type="ECO:0000256" key="2">
    <source>
        <dbReference type="SAM" id="Phobius"/>
    </source>
</evidence>
<feature type="region of interest" description="Disordered" evidence="1">
    <location>
        <begin position="306"/>
        <end position="345"/>
    </location>
</feature>
<dbReference type="STRING" id="92696.A0A4R0RAW7"/>
<keyword evidence="2" id="KW-0812">Transmembrane</keyword>
<feature type="region of interest" description="Disordered" evidence="1">
    <location>
        <begin position="26"/>
        <end position="48"/>
    </location>
</feature>
<evidence type="ECO:0000313" key="4">
    <source>
        <dbReference type="Proteomes" id="UP000292702"/>
    </source>
</evidence>